<dbReference type="InterPro" id="IPR020180">
    <property type="entry name" value="Uncharacterised_RP853"/>
</dbReference>
<proteinExistence type="predicted"/>
<keyword evidence="3" id="KW-1185">Reference proteome</keyword>
<evidence type="ECO:0000256" key="1">
    <source>
        <dbReference type="SAM" id="MobiDB-lite"/>
    </source>
</evidence>
<evidence type="ECO:0000313" key="3">
    <source>
        <dbReference type="Proteomes" id="UP001326613"/>
    </source>
</evidence>
<evidence type="ECO:0000313" key="2">
    <source>
        <dbReference type="EMBL" id="WPY01381.1"/>
    </source>
</evidence>
<dbReference type="Pfam" id="PF17542">
    <property type="entry name" value="RP853"/>
    <property type="match status" value="1"/>
</dbReference>
<reference evidence="2 3" key="1">
    <citation type="submission" date="2022-10" db="EMBL/GenBank/DDBJ databases">
        <title>Host association and intracellularity evolved multiple times independently in the Rickettsiales.</title>
        <authorList>
            <person name="Castelli M."/>
            <person name="Nardi T."/>
            <person name="Gammuto L."/>
            <person name="Bellinzona G."/>
            <person name="Sabaneyeva E."/>
            <person name="Potekhin A."/>
            <person name="Serra V."/>
            <person name="Petroni G."/>
            <person name="Sassera D."/>
        </authorList>
    </citation>
    <scope>NUCLEOTIDE SEQUENCE [LARGE SCALE GENOMIC DNA]</scope>
    <source>
        <strain evidence="2 3">Kr 154-4</strain>
    </source>
</reference>
<organism evidence="2 3">
    <name type="scientific">Candidatus Trichorickettsia mobilis</name>
    <dbReference type="NCBI Taxonomy" id="1346319"/>
    <lineage>
        <taxon>Bacteria</taxon>
        <taxon>Pseudomonadati</taxon>
        <taxon>Pseudomonadota</taxon>
        <taxon>Alphaproteobacteria</taxon>
        <taxon>Rickettsiales</taxon>
        <taxon>Rickettsiaceae</taxon>
        <taxon>Rickettsieae</taxon>
        <taxon>Candidatus Trichorickettsia</taxon>
    </lineage>
</organism>
<dbReference type="EMBL" id="CP112932">
    <property type="protein sequence ID" value="WPY01381.1"/>
    <property type="molecule type" value="Genomic_DNA"/>
</dbReference>
<protein>
    <submittedName>
        <fullName evidence="2">RP853 family protein</fullName>
    </submittedName>
</protein>
<feature type="region of interest" description="Disordered" evidence="1">
    <location>
        <begin position="339"/>
        <end position="368"/>
    </location>
</feature>
<accession>A0ABZ0UUU3</accession>
<gene>
    <name evidence="2" type="ORF">Trichorick_01292</name>
</gene>
<name>A0ABZ0UUU3_9RICK</name>
<sequence length="368" mass="41647">MFVFEKLLLRNDDFMTNIQLNINNTIQIFQTSIIQQLASNLTEPTCATLANMLAMDYTSRLESTINVQDHLEACINKLKNFLEQKVIADDSFSMALTLFTVAIAPEQINYQDKNNILEQDQSQDAVVDVVIDSHFTEFNSKDMGKVKAALRNLLRDNGKKILDYINAEPQLFLVIINGSIAKHKTEEEINKYIRAQVNKILDKAINFNKRRNIFKQKASRITTAVCTVGAVVGSSLTGGAAMPMIVMAATMVSMKFAPKLGENIGQTILNFNNSTRSSFNEISRIKAELLQNDRQRITVQKEQEVEIKQFKTTEPDLIKKHDQKLQTIKETLAEYKAHDSEVKEKNFQEQLSENKEIAKSKDKGGMST</sequence>
<dbReference type="Proteomes" id="UP001326613">
    <property type="component" value="Chromosome"/>
</dbReference>